<evidence type="ECO:0000256" key="8">
    <source>
        <dbReference type="SAM" id="Phobius"/>
    </source>
</evidence>
<dbReference type="Gene3D" id="2.40.160.120">
    <property type="match status" value="1"/>
</dbReference>
<dbReference type="InterPro" id="IPR033116">
    <property type="entry name" value="TRYPSIN_SER"/>
</dbReference>
<dbReference type="InterPro" id="IPR001254">
    <property type="entry name" value="Trypsin_dom"/>
</dbReference>
<evidence type="ECO:0000256" key="4">
    <source>
        <dbReference type="ARBA" id="ARBA00023121"/>
    </source>
</evidence>
<feature type="domain" description="Peptidase S1" evidence="10">
    <location>
        <begin position="583"/>
        <end position="820"/>
    </location>
</feature>
<keyword evidence="8" id="KW-0472">Membrane</keyword>
<feature type="transmembrane region" description="Helical" evidence="8">
    <location>
        <begin position="1173"/>
        <end position="1193"/>
    </location>
</feature>
<dbReference type="PROSITE" id="PS00135">
    <property type="entry name" value="TRYPSIN_SER"/>
    <property type="match status" value="1"/>
</dbReference>
<feature type="compositionally biased region" description="Basic and acidic residues" evidence="7">
    <location>
        <begin position="94"/>
        <end position="106"/>
    </location>
</feature>
<dbReference type="SMART" id="SM00233">
    <property type="entry name" value="PH"/>
    <property type="match status" value="1"/>
</dbReference>
<keyword evidence="4" id="KW-0446">Lipid-binding</keyword>
<dbReference type="FunFam" id="2.40.10.10:FF:000068">
    <property type="entry name" value="transmembrane protease serine 2"/>
    <property type="match status" value="1"/>
</dbReference>
<dbReference type="Proteomes" id="UP000663824">
    <property type="component" value="Unassembled WGS sequence"/>
</dbReference>
<dbReference type="PRINTS" id="PR00722">
    <property type="entry name" value="CHYMOTRYPSIN"/>
</dbReference>
<dbReference type="SUPFAM" id="SSF50729">
    <property type="entry name" value="PH domain-like"/>
    <property type="match status" value="1"/>
</dbReference>
<sequence>MEWKEKDDLSWCCVSRRQKDDDDDDDDDIQHANMQIAKVVLMERSTEELLLPVEKLTTPSKMMETSRNYQGSKENLSNMNGNRYQTPTKQLSARLDRSLSRTKDDSEANIIRSNTTASLSEQAKPDELASGLATMGLLNDSDMNKLNTTFESLGSSSESVERNTSKNESYKMKKQSYQSAKKRITSELANVLKDSSVVIVSDWLKVRGTLRDWTKLWAILKPGLMLLYRNPPSKNGVWVGTVVLSSCEVIQRPSKKTGFCFKIWHPLEKSIWAQKGPNNEQFGAITFPLPMNYLICRASDDTAGRCWIDALELTMKCSKLLKKPYSTSLQNDDLILNSQITSSPSTTAGDGVFLNTSFSDNDFESSRLATKEEDDRMSDASVDISKASRSGSSHSDSSQDLLYEDDNETPYVAAPPEEMGELGNAAQTEEVAEENKSLIMHLLKQVRPGMDLSKVVLPTFILEPRSFLEKLSDYYHHCDILEEAVNSPDPLIRMKTIIKFYLSGFYKKPKGLKKPYNPVLGEVYRCFFHHTKADSKTFYLAEQLRFSNEMLLLLLLALPVINAEPIPRPCGTMRSFFSTESRIVGGETASEYAWPWQVYLTLNGMFICGGTLIDRQHVITSAHCIAKPVNNASDLFVRVGAQNMVREGYYAGKNYRISKKFIHENYSIPEYGYDIAILRLNYTVDISDTVNFVCLPTSSNFNVSMYQPVVITGFGLTSEGGYLPYRLQQGVIQVLPTCSLAYPWFNSATQICAGLLGGGRDTCQGDSGGPLVYKPRKSDQWIMFGITSYGYGCGRFYYPGVYSNISHHPPITNFYVSNRKEGFAVQGSILARSKFYGNSLSAILDGTARLTLLNRGEDYIITMPYANCKGILIGKLTMELGGKVTIVCEKTRYSADIEFKLKPFIGGQELTNHIEGKIRLEKDVLYTFSGHWDDEIILVDKATNARSLFWKVSQPIVNSRLKRYVVPIEQQQDNESEKLWQRVTAAIKQNDQVSATEEKTIIEDEQRKQIKQRKATSTEWHPRLFNIDPNSKEWIYTYSDARPWDAHNDISTFENNFIICTRTRHRAQNMNHTNKSSSRNNSIINPVGRSSALTRGPSPSLNNIRDDEAQYLAPNINNQASLLLNSSDDVTSTLKRMDTTLSRISQRLDMCEKDLHYLKSNRKTHEHNQVNSFSSYIQLILIIIVAIILKYIFH</sequence>
<dbReference type="SUPFAM" id="SSF50494">
    <property type="entry name" value="Trypsin-like serine proteases"/>
    <property type="match status" value="1"/>
</dbReference>
<dbReference type="GO" id="GO:0006508">
    <property type="term" value="P:proteolysis"/>
    <property type="evidence" value="ECO:0007669"/>
    <property type="project" value="InterPro"/>
</dbReference>
<evidence type="ECO:0000313" key="12">
    <source>
        <dbReference type="Proteomes" id="UP000663824"/>
    </source>
</evidence>
<dbReference type="PANTHER" id="PTHR10972">
    <property type="entry name" value="OXYSTEROL-BINDING PROTEIN-RELATED"/>
    <property type="match status" value="1"/>
</dbReference>
<dbReference type="Gene3D" id="3.30.70.3490">
    <property type="match status" value="1"/>
</dbReference>
<dbReference type="SUPFAM" id="SSF144000">
    <property type="entry name" value="Oxysterol-binding protein-like"/>
    <property type="match status" value="2"/>
</dbReference>
<dbReference type="Gene3D" id="2.40.10.10">
    <property type="entry name" value="Trypsin-like serine proteases"/>
    <property type="match status" value="2"/>
</dbReference>
<feature type="compositionally biased region" description="Low complexity" evidence="7">
    <location>
        <begin position="385"/>
        <end position="398"/>
    </location>
</feature>
<accession>A0A816KDM6</accession>
<dbReference type="Pfam" id="PF01237">
    <property type="entry name" value="Oxysterol_BP"/>
    <property type="match status" value="1"/>
</dbReference>
<feature type="compositionally biased region" description="Polar residues" evidence="7">
    <location>
        <begin position="64"/>
        <end position="91"/>
    </location>
</feature>
<dbReference type="InterPro" id="IPR011993">
    <property type="entry name" value="PH-like_dom_sf"/>
</dbReference>
<dbReference type="Gene3D" id="1.10.287.2720">
    <property type="match status" value="1"/>
</dbReference>
<feature type="compositionally biased region" description="Low complexity" evidence="7">
    <location>
        <begin position="1074"/>
        <end position="1085"/>
    </location>
</feature>
<evidence type="ECO:0000256" key="6">
    <source>
        <dbReference type="ARBA" id="ARBA00024195"/>
    </source>
</evidence>
<dbReference type="GO" id="GO:0015485">
    <property type="term" value="F:cholesterol binding"/>
    <property type="evidence" value="ECO:0007669"/>
    <property type="project" value="TreeGrafter"/>
</dbReference>
<dbReference type="InterPro" id="IPR043504">
    <property type="entry name" value="Peptidase_S1_PA_chymotrypsin"/>
</dbReference>
<name>A0A816KDM6_9BILA</name>
<evidence type="ECO:0000259" key="10">
    <source>
        <dbReference type="PROSITE" id="PS50240"/>
    </source>
</evidence>
<dbReference type="GO" id="GO:0005829">
    <property type="term" value="C:cytosol"/>
    <property type="evidence" value="ECO:0007669"/>
    <property type="project" value="TreeGrafter"/>
</dbReference>
<dbReference type="GO" id="GO:0004252">
    <property type="term" value="F:serine-type endopeptidase activity"/>
    <property type="evidence" value="ECO:0007669"/>
    <property type="project" value="InterPro"/>
</dbReference>
<dbReference type="CDD" id="cd00190">
    <property type="entry name" value="Tryp_SPc"/>
    <property type="match status" value="1"/>
</dbReference>
<dbReference type="SMART" id="SM00020">
    <property type="entry name" value="Tryp_SPc"/>
    <property type="match status" value="1"/>
</dbReference>
<dbReference type="FunFam" id="1.10.287.2720:FF:000002">
    <property type="entry name" value="Oxysterol-binding protein"/>
    <property type="match status" value="1"/>
</dbReference>
<dbReference type="InterPro" id="IPR001314">
    <property type="entry name" value="Peptidase_S1A"/>
</dbReference>
<gene>
    <name evidence="11" type="ORF">MBJ925_LOCUS974</name>
</gene>
<dbReference type="InterPro" id="IPR000648">
    <property type="entry name" value="Oxysterol-bd"/>
</dbReference>
<organism evidence="11 12">
    <name type="scientific">Rotaria magnacalcarata</name>
    <dbReference type="NCBI Taxonomy" id="392030"/>
    <lineage>
        <taxon>Eukaryota</taxon>
        <taxon>Metazoa</taxon>
        <taxon>Spiralia</taxon>
        <taxon>Gnathifera</taxon>
        <taxon>Rotifera</taxon>
        <taxon>Eurotatoria</taxon>
        <taxon>Bdelloidea</taxon>
        <taxon>Philodinida</taxon>
        <taxon>Philodinidae</taxon>
        <taxon>Rotaria</taxon>
    </lineage>
</organism>
<dbReference type="GO" id="GO:0006869">
    <property type="term" value="P:lipid transport"/>
    <property type="evidence" value="ECO:0007669"/>
    <property type="project" value="UniProtKB-KW"/>
</dbReference>
<feature type="compositionally biased region" description="Polar residues" evidence="7">
    <location>
        <begin position="1091"/>
        <end position="1103"/>
    </location>
</feature>
<feature type="region of interest" description="Disordered" evidence="7">
    <location>
        <begin position="366"/>
        <end position="404"/>
    </location>
</feature>
<dbReference type="PANTHER" id="PTHR10972:SF102">
    <property type="entry name" value="OXYSTEROL-BINDING PROTEIN"/>
    <property type="match status" value="1"/>
</dbReference>
<comment type="similarity">
    <text evidence="6">Belongs to the peptidase S1 family. CLIP subfamily.</text>
</comment>
<keyword evidence="8" id="KW-0812">Transmembrane</keyword>
<keyword evidence="8" id="KW-1133">Transmembrane helix</keyword>
<feature type="region of interest" description="Disordered" evidence="7">
    <location>
        <begin position="64"/>
        <end position="124"/>
    </location>
</feature>
<keyword evidence="5" id="KW-1015">Disulfide bond</keyword>
<reference evidence="11" key="1">
    <citation type="submission" date="2021-02" db="EMBL/GenBank/DDBJ databases">
        <authorList>
            <person name="Nowell W R."/>
        </authorList>
    </citation>
    <scope>NUCLEOTIDE SEQUENCE</scope>
</reference>
<feature type="compositionally biased region" description="Polar residues" evidence="7">
    <location>
        <begin position="111"/>
        <end position="121"/>
    </location>
</feature>
<dbReference type="Gene3D" id="2.30.29.30">
    <property type="entry name" value="Pleckstrin-homology domain (PH domain)/Phosphotyrosine-binding domain (PTB)"/>
    <property type="match status" value="1"/>
</dbReference>
<dbReference type="Pfam" id="PF00089">
    <property type="entry name" value="Trypsin"/>
    <property type="match status" value="1"/>
</dbReference>
<evidence type="ECO:0000256" key="5">
    <source>
        <dbReference type="ARBA" id="ARBA00023157"/>
    </source>
</evidence>
<dbReference type="GO" id="GO:0032541">
    <property type="term" value="C:cortical endoplasmic reticulum"/>
    <property type="evidence" value="ECO:0007669"/>
    <property type="project" value="TreeGrafter"/>
</dbReference>
<evidence type="ECO:0000256" key="7">
    <source>
        <dbReference type="SAM" id="MobiDB-lite"/>
    </source>
</evidence>
<dbReference type="GO" id="GO:0016020">
    <property type="term" value="C:membrane"/>
    <property type="evidence" value="ECO:0007669"/>
    <property type="project" value="TreeGrafter"/>
</dbReference>
<proteinExistence type="inferred from homology"/>
<dbReference type="InterPro" id="IPR037239">
    <property type="entry name" value="OSBP_sf"/>
</dbReference>
<protein>
    <recommendedName>
        <fullName evidence="13">Oxysterol-binding protein</fullName>
    </recommendedName>
</protein>
<comment type="similarity">
    <text evidence="1">Belongs to the OSBP family.</text>
</comment>
<dbReference type="PROSITE" id="PS50003">
    <property type="entry name" value="PH_DOMAIN"/>
    <property type="match status" value="1"/>
</dbReference>
<dbReference type="EMBL" id="CAJNRE010000063">
    <property type="protein sequence ID" value="CAF1913577.1"/>
    <property type="molecule type" value="Genomic_DNA"/>
</dbReference>
<dbReference type="InterPro" id="IPR009003">
    <property type="entry name" value="Peptidase_S1_PA"/>
</dbReference>
<dbReference type="FunFam" id="2.40.10.10:FF:000002">
    <property type="entry name" value="Transmembrane protease serine"/>
    <property type="match status" value="1"/>
</dbReference>
<feature type="compositionally biased region" description="Basic and acidic residues" evidence="7">
    <location>
        <begin position="369"/>
        <end position="378"/>
    </location>
</feature>
<evidence type="ECO:0000259" key="9">
    <source>
        <dbReference type="PROSITE" id="PS50003"/>
    </source>
</evidence>
<dbReference type="AlphaFoldDB" id="A0A816KDM6"/>
<dbReference type="PROSITE" id="PS50240">
    <property type="entry name" value="TRYPSIN_DOM"/>
    <property type="match status" value="1"/>
</dbReference>
<dbReference type="FunFam" id="2.30.29.30:FF:000030">
    <property type="entry name" value="Oxysterol-binding protein"/>
    <property type="match status" value="1"/>
</dbReference>
<feature type="domain" description="PH" evidence="9">
    <location>
        <begin position="197"/>
        <end position="316"/>
    </location>
</feature>
<evidence type="ECO:0000256" key="1">
    <source>
        <dbReference type="ARBA" id="ARBA00008842"/>
    </source>
</evidence>
<evidence type="ECO:0008006" key="13">
    <source>
        <dbReference type="Google" id="ProtNLM"/>
    </source>
</evidence>
<comment type="caution">
    <text evidence="11">The sequence shown here is derived from an EMBL/GenBank/DDBJ whole genome shotgun (WGS) entry which is preliminary data.</text>
</comment>
<feature type="region of interest" description="Disordered" evidence="7">
    <location>
        <begin position="1069"/>
        <end position="1104"/>
    </location>
</feature>
<keyword evidence="3" id="KW-0445">Lipid transport</keyword>
<evidence type="ECO:0000256" key="3">
    <source>
        <dbReference type="ARBA" id="ARBA00023055"/>
    </source>
</evidence>
<evidence type="ECO:0000256" key="2">
    <source>
        <dbReference type="ARBA" id="ARBA00022448"/>
    </source>
</evidence>
<dbReference type="InterPro" id="IPR001849">
    <property type="entry name" value="PH_domain"/>
</dbReference>
<keyword evidence="2" id="KW-0813">Transport</keyword>
<evidence type="ECO:0000313" key="11">
    <source>
        <dbReference type="EMBL" id="CAF1913577.1"/>
    </source>
</evidence>